<proteinExistence type="predicted"/>
<keyword evidence="1" id="KW-0812">Transmembrane</keyword>
<feature type="transmembrane region" description="Helical" evidence="1">
    <location>
        <begin position="40"/>
        <end position="61"/>
    </location>
</feature>
<dbReference type="EMBL" id="JAUCMV010000004">
    <property type="protein sequence ID" value="KAK0400443.1"/>
    <property type="molecule type" value="Genomic_DNA"/>
</dbReference>
<comment type="caution">
    <text evidence="2">The sequence shown here is derived from an EMBL/GenBank/DDBJ whole genome shotgun (WGS) entry which is preliminary data.</text>
</comment>
<protein>
    <submittedName>
        <fullName evidence="2">Uncharacterized protein</fullName>
    </submittedName>
</protein>
<feature type="transmembrane region" description="Helical" evidence="1">
    <location>
        <begin position="253"/>
        <end position="274"/>
    </location>
</feature>
<reference evidence="2" key="1">
    <citation type="submission" date="2023-06" db="EMBL/GenBank/DDBJ databases">
        <title>Genomic analysis of the entomopathogenic nematode Steinernema hermaphroditum.</title>
        <authorList>
            <person name="Schwarz E.M."/>
            <person name="Heppert J.K."/>
            <person name="Baniya A."/>
            <person name="Schwartz H.T."/>
            <person name="Tan C.-H."/>
            <person name="Antoshechkin I."/>
            <person name="Sternberg P.W."/>
            <person name="Goodrich-Blair H."/>
            <person name="Dillman A.R."/>
        </authorList>
    </citation>
    <scope>NUCLEOTIDE SEQUENCE</scope>
    <source>
        <strain evidence="2">PS9179</strain>
        <tissue evidence="2">Whole animal</tissue>
    </source>
</reference>
<evidence type="ECO:0000313" key="2">
    <source>
        <dbReference type="EMBL" id="KAK0400443.1"/>
    </source>
</evidence>
<feature type="transmembrane region" description="Helical" evidence="1">
    <location>
        <begin position="175"/>
        <end position="195"/>
    </location>
</feature>
<accession>A0AA39LKD8</accession>
<evidence type="ECO:0000256" key="1">
    <source>
        <dbReference type="SAM" id="Phobius"/>
    </source>
</evidence>
<keyword evidence="1" id="KW-0472">Membrane</keyword>
<feature type="transmembrane region" description="Helical" evidence="1">
    <location>
        <begin position="124"/>
        <end position="146"/>
    </location>
</feature>
<dbReference type="AlphaFoldDB" id="A0AA39LKD8"/>
<dbReference type="Proteomes" id="UP001175271">
    <property type="component" value="Unassembled WGS sequence"/>
</dbReference>
<feature type="transmembrane region" description="Helical" evidence="1">
    <location>
        <begin position="81"/>
        <end position="103"/>
    </location>
</feature>
<feature type="transmembrane region" description="Helical" evidence="1">
    <location>
        <begin position="216"/>
        <end position="233"/>
    </location>
</feature>
<keyword evidence="1" id="KW-1133">Transmembrane helix</keyword>
<keyword evidence="3" id="KW-1185">Reference proteome</keyword>
<evidence type="ECO:0000313" key="3">
    <source>
        <dbReference type="Proteomes" id="UP001175271"/>
    </source>
</evidence>
<feature type="transmembrane region" description="Helical" evidence="1">
    <location>
        <begin position="6"/>
        <end position="28"/>
    </location>
</feature>
<sequence>MLLSLALVEYFVILLLIIFSVYHLTIIYRNKSFKAQWIDSSPLALLFLSTSFMCLLAAIYTTQWILLACGAIRNVAENTTFLLYIGLLHITFQLCYITANLAIYAQRIYILAFPLNSLAKANKAIVLIEIVVSVVAVSVATVPNVVGREADTIPLPKDCYSNNCSNLLTRRTYSAGATFVLSVCTVILGGVLQYAHFKFRNSYKTAKSESVKLNQFARYSFYIRLSFETLPYMTDVILSNTVGLKVGPYLGPYGLLVISLDFCICTFLYHNMIIKKSGAVAQFRKRISGKQHKVADEPVDVTTL</sequence>
<name>A0AA39LKD8_9BILA</name>
<organism evidence="2 3">
    <name type="scientific">Steinernema hermaphroditum</name>
    <dbReference type="NCBI Taxonomy" id="289476"/>
    <lineage>
        <taxon>Eukaryota</taxon>
        <taxon>Metazoa</taxon>
        <taxon>Ecdysozoa</taxon>
        <taxon>Nematoda</taxon>
        <taxon>Chromadorea</taxon>
        <taxon>Rhabditida</taxon>
        <taxon>Tylenchina</taxon>
        <taxon>Panagrolaimomorpha</taxon>
        <taxon>Strongyloidoidea</taxon>
        <taxon>Steinernematidae</taxon>
        <taxon>Steinernema</taxon>
    </lineage>
</organism>
<gene>
    <name evidence="2" type="ORF">QR680_015246</name>
</gene>